<keyword evidence="1" id="KW-0812">Transmembrane</keyword>
<comment type="caution">
    <text evidence="2">The sequence shown here is derived from an EMBL/GenBank/DDBJ whole genome shotgun (WGS) entry which is preliminary data.</text>
</comment>
<evidence type="ECO:0000256" key="1">
    <source>
        <dbReference type="SAM" id="Phobius"/>
    </source>
</evidence>
<keyword evidence="1" id="KW-0472">Membrane</keyword>
<keyword evidence="1" id="KW-1133">Transmembrane helix</keyword>
<proteinExistence type="predicted"/>
<evidence type="ECO:0000313" key="3">
    <source>
        <dbReference type="Proteomes" id="UP001139955"/>
    </source>
</evidence>
<accession>A0A9X2XKP0</accession>
<feature type="transmembrane region" description="Helical" evidence="1">
    <location>
        <begin position="129"/>
        <end position="150"/>
    </location>
</feature>
<name>A0A9X2XKP0_9PSED</name>
<reference evidence="2" key="1">
    <citation type="submission" date="2022-09" db="EMBL/GenBank/DDBJ databases">
        <authorList>
            <person name="Cesa-Luna C."/>
            <person name="Girard L."/>
            <person name="Lood C."/>
            <person name="Hofte M."/>
            <person name="De Mot R."/>
        </authorList>
    </citation>
    <scope>NUCLEOTIDE SEQUENCE</scope>
    <source>
        <strain evidence="2">B1M3-32</strain>
    </source>
</reference>
<organism evidence="2 3">
    <name type="scientific">Pseudomonas koreensis</name>
    <dbReference type="NCBI Taxonomy" id="198620"/>
    <lineage>
        <taxon>Bacteria</taxon>
        <taxon>Pseudomonadati</taxon>
        <taxon>Pseudomonadota</taxon>
        <taxon>Gammaproteobacteria</taxon>
        <taxon>Pseudomonadales</taxon>
        <taxon>Pseudomonadaceae</taxon>
        <taxon>Pseudomonas</taxon>
    </lineage>
</organism>
<dbReference type="EMBL" id="JAOSKY010000015">
    <property type="protein sequence ID" value="MCU7250423.1"/>
    <property type="molecule type" value="Genomic_DNA"/>
</dbReference>
<evidence type="ECO:0000313" key="2">
    <source>
        <dbReference type="EMBL" id="MCU7250423.1"/>
    </source>
</evidence>
<feature type="transmembrane region" description="Helical" evidence="1">
    <location>
        <begin position="162"/>
        <end position="185"/>
    </location>
</feature>
<keyword evidence="3" id="KW-1185">Reference proteome</keyword>
<dbReference type="AlphaFoldDB" id="A0A9X2XKP0"/>
<feature type="transmembrane region" description="Helical" evidence="1">
    <location>
        <begin position="63"/>
        <end position="83"/>
    </location>
</feature>
<reference evidence="2" key="2">
    <citation type="journal article" date="2023" name="mSystems">
        <title>Charting the Lipopeptidome of Nonpathogenic Pseudomonas.</title>
        <authorList>
            <person name="Cesa-Luna C."/>
            <person name="Geudens N."/>
            <person name="Girard L."/>
            <person name="De Roo V."/>
            <person name="Maklad H.R."/>
            <person name="Martins J.C."/>
            <person name="Hofte M."/>
            <person name="De Mot R."/>
        </authorList>
    </citation>
    <scope>NUCLEOTIDE SEQUENCE</scope>
    <source>
        <strain evidence="2">B1M3-32</strain>
    </source>
</reference>
<protein>
    <submittedName>
        <fullName evidence="2">Uncharacterized protein</fullName>
    </submittedName>
</protein>
<sequence>MDIYKKYRLWVLWMCSIAGGVVGYFLIGPFIVSDAYQWIAELVNTNKLVADLIDINGMVRDKLLASTLPFFIVWSCMLVIYVWDKGSVDTINQVSKNLTFLTGGTAFFTIVLGFTLLGTFSSALQRVAFSGYTILLIVLSILLIIMGFVLRHVMKPTITPASFINQFAPCLLALCMAISLALYVYGILNDPIKLYGTILKHHALLKPI</sequence>
<dbReference type="RefSeq" id="WP_301623054.1">
    <property type="nucleotide sequence ID" value="NZ_JAOSKY010000015.1"/>
</dbReference>
<feature type="transmembrane region" description="Helical" evidence="1">
    <location>
        <begin position="7"/>
        <end position="27"/>
    </location>
</feature>
<feature type="transmembrane region" description="Helical" evidence="1">
    <location>
        <begin position="95"/>
        <end position="117"/>
    </location>
</feature>
<dbReference type="Proteomes" id="UP001139955">
    <property type="component" value="Unassembled WGS sequence"/>
</dbReference>
<gene>
    <name evidence="2" type="ORF">OC940_21645</name>
</gene>